<gene>
    <name evidence="9" type="ORF">ACFPJ5_18860</name>
</gene>
<keyword evidence="2" id="KW-0813">Transport</keyword>
<dbReference type="PANTHER" id="PTHR23517">
    <property type="entry name" value="RESISTANCE PROTEIN MDTM, PUTATIVE-RELATED-RELATED"/>
    <property type="match status" value="1"/>
</dbReference>
<feature type="transmembrane region" description="Helical" evidence="7">
    <location>
        <begin position="349"/>
        <end position="366"/>
    </location>
</feature>
<keyword evidence="6 7" id="KW-0472">Membrane</keyword>
<keyword evidence="5 7" id="KW-1133">Transmembrane helix</keyword>
<evidence type="ECO:0000313" key="10">
    <source>
        <dbReference type="Proteomes" id="UP001596201"/>
    </source>
</evidence>
<name>A0ABD5RGR5_9EURY</name>
<feature type="transmembrane region" description="Helical" evidence="7">
    <location>
        <begin position="254"/>
        <end position="273"/>
    </location>
</feature>
<evidence type="ECO:0000256" key="7">
    <source>
        <dbReference type="SAM" id="Phobius"/>
    </source>
</evidence>
<feature type="transmembrane region" description="Helical" evidence="7">
    <location>
        <begin position="85"/>
        <end position="104"/>
    </location>
</feature>
<proteinExistence type="predicted"/>
<dbReference type="Proteomes" id="UP001596201">
    <property type="component" value="Unassembled WGS sequence"/>
</dbReference>
<keyword evidence="10" id="KW-1185">Reference proteome</keyword>
<protein>
    <submittedName>
        <fullName evidence="9">MFS transporter</fullName>
    </submittedName>
</protein>
<evidence type="ECO:0000313" key="9">
    <source>
        <dbReference type="EMBL" id="MFC5368992.1"/>
    </source>
</evidence>
<feature type="domain" description="Major facilitator superfamily (MFS) profile" evidence="8">
    <location>
        <begin position="20"/>
        <end position="396"/>
    </location>
</feature>
<feature type="transmembrane region" description="Helical" evidence="7">
    <location>
        <begin position="285"/>
        <end position="303"/>
    </location>
</feature>
<dbReference type="AlphaFoldDB" id="A0ABD5RGR5"/>
<dbReference type="InterPro" id="IPR036259">
    <property type="entry name" value="MFS_trans_sf"/>
</dbReference>
<accession>A0ABD5RGR5</accession>
<evidence type="ECO:0000259" key="8">
    <source>
        <dbReference type="PROSITE" id="PS50850"/>
    </source>
</evidence>
<feature type="transmembrane region" description="Helical" evidence="7">
    <location>
        <begin position="309"/>
        <end position="328"/>
    </location>
</feature>
<evidence type="ECO:0000256" key="2">
    <source>
        <dbReference type="ARBA" id="ARBA00022448"/>
    </source>
</evidence>
<dbReference type="PANTHER" id="PTHR23517:SF3">
    <property type="entry name" value="INTEGRAL MEMBRANE TRANSPORT PROTEIN"/>
    <property type="match status" value="1"/>
</dbReference>
<evidence type="ECO:0000256" key="4">
    <source>
        <dbReference type="ARBA" id="ARBA00022692"/>
    </source>
</evidence>
<reference evidence="9 10" key="1">
    <citation type="journal article" date="2019" name="Int. J. Syst. Evol. Microbiol.">
        <title>The Global Catalogue of Microorganisms (GCM) 10K type strain sequencing project: providing services to taxonomists for standard genome sequencing and annotation.</title>
        <authorList>
            <consortium name="The Broad Institute Genomics Platform"/>
            <consortium name="The Broad Institute Genome Sequencing Center for Infectious Disease"/>
            <person name="Wu L."/>
            <person name="Ma J."/>
        </authorList>
    </citation>
    <scope>NUCLEOTIDE SEQUENCE [LARGE SCALE GENOMIC DNA]</scope>
    <source>
        <strain evidence="9 10">CGMCC 1.12237</strain>
    </source>
</reference>
<feature type="transmembrane region" description="Helical" evidence="7">
    <location>
        <begin position="21"/>
        <end position="42"/>
    </location>
</feature>
<comment type="subcellular location">
    <subcellularLocation>
        <location evidence="1">Cell membrane</location>
        <topology evidence="1">Multi-pass membrane protein</topology>
    </subcellularLocation>
</comment>
<dbReference type="RefSeq" id="WP_227231049.1">
    <property type="nucleotide sequence ID" value="NZ_JAJCVJ010000003.1"/>
</dbReference>
<evidence type="ECO:0000256" key="5">
    <source>
        <dbReference type="ARBA" id="ARBA00022989"/>
    </source>
</evidence>
<feature type="transmembrane region" description="Helical" evidence="7">
    <location>
        <begin position="174"/>
        <end position="193"/>
    </location>
</feature>
<comment type="caution">
    <text evidence="9">The sequence shown here is derived from an EMBL/GenBank/DDBJ whole genome shotgun (WGS) entry which is preliminary data.</text>
</comment>
<evidence type="ECO:0000256" key="6">
    <source>
        <dbReference type="ARBA" id="ARBA00023136"/>
    </source>
</evidence>
<feature type="transmembrane region" description="Helical" evidence="7">
    <location>
        <begin position="372"/>
        <end position="393"/>
    </location>
</feature>
<keyword evidence="4 7" id="KW-0812">Transmembrane</keyword>
<organism evidence="9 10">
    <name type="scientific">Salinirubrum litoreum</name>
    <dbReference type="NCBI Taxonomy" id="1126234"/>
    <lineage>
        <taxon>Archaea</taxon>
        <taxon>Methanobacteriati</taxon>
        <taxon>Methanobacteriota</taxon>
        <taxon>Stenosarchaea group</taxon>
        <taxon>Halobacteria</taxon>
        <taxon>Halobacteriales</taxon>
        <taxon>Haloferacaceae</taxon>
        <taxon>Salinirubrum</taxon>
    </lineage>
</organism>
<dbReference type="Gene3D" id="1.20.1250.20">
    <property type="entry name" value="MFS general substrate transporter like domains"/>
    <property type="match status" value="1"/>
</dbReference>
<dbReference type="PROSITE" id="PS50850">
    <property type="entry name" value="MFS"/>
    <property type="match status" value="1"/>
</dbReference>
<dbReference type="Pfam" id="PF07690">
    <property type="entry name" value="MFS_1"/>
    <property type="match status" value="1"/>
</dbReference>
<dbReference type="EMBL" id="JBHSKX010000004">
    <property type="protein sequence ID" value="MFC5368992.1"/>
    <property type="molecule type" value="Genomic_DNA"/>
</dbReference>
<dbReference type="InterPro" id="IPR020846">
    <property type="entry name" value="MFS_dom"/>
</dbReference>
<dbReference type="InterPro" id="IPR011701">
    <property type="entry name" value="MFS"/>
</dbReference>
<evidence type="ECO:0000256" key="1">
    <source>
        <dbReference type="ARBA" id="ARBA00004651"/>
    </source>
</evidence>
<sequence length="396" mass="41129">MALETAGSRESLIRGYSGRMFATFTMVTLFGSLGRLVLSPLLPTIIADLEISRAAAGVGLTVLWAFTALAQFPGGRLSDALSRKTMLLAGLGANVVGFTMLALSDGYAQLVVSLAIVGVGTGLFIPAKYLVLTELFVERRGRAFGVNSAAAEIGGVLASVAAVAVLALGAWRVTFVPVAGILLLGILAFAVWSDERVTLARTRLDVRGTARRLVGNRDLLLLLVTFSLFSFVWQGVTGFLPDFLHVHKEFSQTFASNAFAVLFVVAAIVTPVVGSLGDRLGHARVGVLTPLVGSVGLGVIILAGDRVGVLAGIAVLASGIGSFWPLLYAHLMDALPDQDMGGDFGATRTVFMGLGSLGPAYVGVVVDVSGYVTAFVGFVGCLLVTTALLVAIVRSA</sequence>
<feature type="transmembrane region" description="Helical" evidence="7">
    <location>
        <begin position="54"/>
        <end position="73"/>
    </location>
</feature>
<feature type="transmembrane region" description="Helical" evidence="7">
    <location>
        <begin position="144"/>
        <end position="168"/>
    </location>
</feature>
<feature type="transmembrane region" description="Helical" evidence="7">
    <location>
        <begin position="214"/>
        <end position="234"/>
    </location>
</feature>
<keyword evidence="3" id="KW-1003">Cell membrane</keyword>
<evidence type="ECO:0000256" key="3">
    <source>
        <dbReference type="ARBA" id="ARBA00022475"/>
    </source>
</evidence>
<feature type="transmembrane region" description="Helical" evidence="7">
    <location>
        <begin position="110"/>
        <end position="132"/>
    </location>
</feature>
<dbReference type="InterPro" id="IPR050171">
    <property type="entry name" value="MFS_Transporters"/>
</dbReference>
<dbReference type="SUPFAM" id="SSF103473">
    <property type="entry name" value="MFS general substrate transporter"/>
    <property type="match status" value="1"/>
</dbReference>
<dbReference type="GO" id="GO:0005886">
    <property type="term" value="C:plasma membrane"/>
    <property type="evidence" value="ECO:0007669"/>
    <property type="project" value="UniProtKB-SubCell"/>
</dbReference>